<reference evidence="2 3" key="2">
    <citation type="submission" date="2007-09" db="EMBL/GenBank/DDBJ databases">
        <authorList>
            <person name="Fulton L."/>
            <person name="Clifton S."/>
            <person name="Fulton B."/>
            <person name="Xu J."/>
            <person name="Minx P."/>
            <person name="Pepin K.H."/>
            <person name="Johnson M."/>
            <person name="Thiruvilangam P."/>
            <person name="Bhonagiri V."/>
            <person name="Nash W.E."/>
            <person name="Mardis E.R."/>
            <person name="Wilson R.K."/>
        </authorList>
    </citation>
    <scope>NUCLEOTIDE SEQUENCE [LARGE SCALE GENOMIC DNA]</scope>
    <source>
        <strain evidence="2 3">DSM 3991</strain>
    </source>
</reference>
<reference evidence="2 3" key="1">
    <citation type="submission" date="2007-09" db="EMBL/GenBank/DDBJ databases">
        <title>Draft genome sequence of Eubacterium dolichum (DSM 3991).</title>
        <authorList>
            <person name="Sudarsanam P."/>
            <person name="Ley R."/>
            <person name="Guruge J."/>
            <person name="Turnbaugh P.J."/>
            <person name="Mahowald M."/>
            <person name="Liep D."/>
            <person name="Gordon J."/>
        </authorList>
    </citation>
    <scope>NUCLEOTIDE SEQUENCE [LARGE SCALE GENOMIC DNA]</scope>
    <source>
        <strain evidence="2 3">DSM 3991</strain>
    </source>
</reference>
<evidence type="ECO:0000313" key="2">
    <source>
        <dbReference type="EMBL" id="EDP10627.1"/>
    </source>
</evidence>
<evidence type="ECO:0000313" key="3">
    <source>
        <dbReference type="Proteomes" id="UP000004090"/>
    </source>
</evidence>
<dbReference type="Proteomes" id="UP000004090">
    <property type="component" value="Unassembled WGS sequence"/>
</dbReference>
<dbReference type="STRING" id="428127.EUBDOL_01884"/>
<keyword evidence="1" id="KW-0472">Membrane</keyword>
<gene>
    <name evidence="2" type="ORF">EUBDOL_01884</name>
</gene>
<accession>A8RDB4</accession>
<feature type="transmembrane region" description="Helical" evidence="1">
    <location>
        <begin position="27"/>
        <end position="60"/>
    </location>
</feature>
<proteinExistence type="predicted"/>
<name>A8RDB4_9FIRM</name>
<protein>
    <submittedName>
        <fullName evidence="2">Uncharacterized protein</fullName>
    </submittedName>
</protein>
<dbReference type="AlphaFoldDB" id="A8RDB4"/>
<dbReference type="HOGENOM" id="CLU_2507728_0_0_9"/>
<comment type="caution">
    <text evidence="2">The sequence shown here is derived from an EMBL/GenBank/DDBJ whole genome shotgun (WGS) entry which is preliminary data.</text>
</comment>
<sequence length="85" mass="9930">MFLISFLNLFRGLGSLGCPQITTHAELIFLMVVAWINDAVADNIFFFILLFIITVPFFYYHSIIMITEENNLLISYLNNQNYRSE</sequence>
<keyword evidence="1" id="KW-1133">Transmembrane helix</keyword>
<dbReference type="EMBL" id="ABAW02000024">
    <property type="protein sequence ID" value="EDP10627.1"/>
    <property type="molecule type" value="Genomic_DNA"/>
</dbReference>
<keyword evidence="1" id="KW-0812">Transmembrane</keyword>
<organism evidence="2 3">
    <name type="scientific">Amedibacillus dolichus DSM 3991</name>
    <dbReference type="NCBI Taxonomy" id="428127"/>
    <lineage>
        <taxon>Bacteria</taxon>
        <taxon>Bacillati</taxon>
        <taxon>Bacillota</taxon>
        <taxon>Erysipelotrichia</taxon>
        <taxon>Erysipelotrichales</taxon>
        <taxon>Erysipelotrichaceae</taxon>
        <taxon>Amedibacillus</taxon>
    </lineage>
</organism>
<evidence type="ECO:0000256" key="1">
    <source>
        <dbReference type="SAM" id="Phobius"/>
    </source>
</evidence>